<proteinExistence type="inferred from homology"/>
<evidence type="ECO:0000256" key="6">
    <source>
        <dbReference type="ARBA" id="ARBA00022679"/>
    </source>
</evidence>
<comment type="function">
    <text evidence="2 8">Synthesizes alpha-1,4-glucan chains using ADP-glucose.</text>
</comment>
<sequence length="473" mass="52886">MNNKRMLFASSEVYPFVKTGGLADVSHSLPRALNESYEVSVVLPLYNSIDRKQFKIKLIESFEITMGGSLYPVELYGTTYENVAYRFIYAPLLCDREFLYGPPECGYEDNALRFGLFSYAIAELLRREKYAIAHLNDWQCALAALLIKEDSSIETKCVYTIHNLAYQGVFPPSLLPQIGINESYFTMDALEFYNQVNFMKAGIAFSDAVTTVSPTYAKEILTSEFGCGLEGFLHVHRRKLSGIINGIDSEYFSPSCDEALIEKYTNAKGKKWSKNDLLKQCGLKGASKPLFAFIGRFTHQKGIDMLVESLPKIAQMECNVVLLGEGEEGYHDSLAALAERYGNLHLNFGYDEALSHRMYAAADFLLMPSLFEPCGLNQMIAFAYGAVPIVNKVGGLADTVKKVETYDETTPFGYGVVFTSPTARSLVSAVKKSCELYGDKKHFEAVVNHNMKCDFSWSESAKAYQGIYARLSK</sequence>
<comment type="pathway">
    <text evidence="3 8">Glycan biosynthesis; glycogen biosynthesis.</text>
</comment>
<keyword evidence="7 8" id="KW-0320">Glycogen biosynthesis</keyword>
<feature type="domain" description="Glycosyl transferase family 1" evidence="9">
    <location>
        <begin position="286"/>
        <end position="433"/>
    </location>
</feature>
<evidence type="ECO:0000256" key="4">
    <source>
        <dbReference type="ARBA" id="ARBA00010281"/>
    </source>
</evidence>
<dbReference type="AlphaFoldDB" id="A0A2D3WK18"/>
<dbReference type="InterPro" id="IPR013534">
    <property type="entry name" value="Starch_synth_cat_dom"/>
</dbReference>
<dbReference type="InterPro" id="IPR001296">
    <property type="entry name" value="Glyco_trans_1"/>
</dbReference>
<dbReference type="Proteomes" id="UP000228859">
    <property type="component" value="Unassembled WGS sequence"/>
</dbReference>
<dbReference type="SUPFAM" id="SSF53756">
    <property type="entry name" value="UDP-Glycosyltransferase/glycogen phosphorylase"/>
    <property type="match status" value="1"/>
</dbReference>
<dbReference type="RefSeq" id="WP_294897054.1">
    <property type="nucleotide sequence ID" value="NZ_DLUI01000160.1"/>
</dbReference>
<dbReference type="HAMAP" id="MF_00484">
    <property type="entry name" value="Glycogen_synth"/>
    <property type="match status" value="1"/>
</dbReference>
<accession>A0A2D3WK18</accession>
<protein>
    <recommendedName>
        <fullName evidence="8">Glycogen synthase</fullName>
        <ecNumber evidence="8">2.4.1.21</ecNumber>
    </recommendedName>
    <alternativeName>
        <fullName evidence="8">Starch [bacterial glycogen] synthase</fullName>
    </alternativeName>
</protein>
<comment type="similarity">
    <text evidence="4 8">Belongs to the glycosyltransferase 1 family. Bacterial/plant glycogen synthase subfamily.</text>
</comment>
<evidence type="ECO:0000256" key="7">
    <source>
        <dbReference type="ARBA" id="ARBA00023056"/>
    </source>
</evidence>
<dbReference type="PANTHER" id="PTHR45825:SF11">
    <property type="entry name" value="ALPHA AMYLASE DOMAIN-CONTAINING PROTEIN"/>
    <property type="match status" value="1"/>
</dbReference>
<dbReference type="GO" id="GO:0009011">
    <property type="term" value="F:alpha-1,4-glucan glucosyltransferase (ADP-glucose donor) activity"/>
    <property type="evidence" value="ECO:0007669"/>
    <property type="project" value="UniProtKB-UniRule"/>
</dbReference>
<evidence type="ECO:0000256" key="8">
    <source>
        <dbReference type="HAMAP-Rule" id="MF_00484"/>
    </source>
</evidence>
<evidence type="ECO:0000256" key="3">
    <source>
        <dbReference type="ARBA" id="ARBA00004964"/>
    </source>
</evidence>
<evidence type="ECO:0000313" key="12">
    <source>
        <dbReference type="Proteomes" id="UP000228859"/>
    </source>
</evidence>
<reference evidence="11 12" key="1">
    <citation type="journal article" date="2017" name="Front. Microbiol.">
        <title>Comparative Genomic Analysis of the Class Epsilonproteobacteria and Proposed Reclassification to Epsilonbacteraeota (phyl. nov.).</title>
        <authorList>
            <person name="Waite D.W."/>
            <person name="Vanwonterghem I."/>
            <person name="Rinke C."/>
            <person name="Parks D.H."/>
            <person name="Zhang Y."/>
            <person name="Takai K."/>
            <person name="Sievert S.M."/>
            <person name="Simon J."/>
            <person name="Campbell B.J."/>
            <person name="Hanson T.E."/>
            <person name="Woyke T."/>
            <person name="Klotz M.G."/>
            <person name="Hugenholtz P."/>
        </authorList>
    </citation>
    <scope>NUCLEOTIDE SEQUENCE [LARGE SCALE GENOMIC DNA]</scope>
    <source>
        <strain evidence="11">UBA12443</strain>
    </source>
</reference>
<dbReference type="PANTHER" id="PTHR45825">
    <property type="entry name" value="GRANULE-BOUND STARCH SYNTHASE 1, CHLOROPLASTIC/AMYLOPLASTIC"/>
    <property type="match status" value="1"/>
</dbReference>
<keyword evidence="6 8" id="KW-0808">Transferase</keyword>
<comment type="catalytic activity">
    <reaction evidence="1 8">
        <text>[(1-&gt;4)-alpha-D-glucosyl](n) + ADP-alpha-D-glucose = [(1-&gt;4)-alpha-D-glucosyl](n+1) + ADP + H(+)</text>
        <dbReference type="Rhea" id="RHEA:18189"/>
        <dbReference type="Rhea" id="RHEA-COMP:9584"/>
        <dbReference type="Rhea" id="RHEA-COMP:9587"/>
        <dbReference type="ChEBI" id="CHEBI:15378"/>
        <dbReference type="ChEBI" id="CHEBI:15444"/>
        <dbReference type="ChEBI" id="CHEBI:57498"/>
        <dbReference type="ChEBI" id="CHEBI:456216"/>
        <dbReference type="EC" id="2.4.1.21"/>
    </reaction>
</comment>
<evidence type="ECO:0000259" key="10">
    <source>
        <dbReference type="Pfam" id="PF08323"/>
    </source>
</evidence>
<dbReference type="NCBIfam" id="TIGR02095">
    <property type="entry name" value="glgA"/>
    <property type="match status" value="1"/>
</dbReference>
<dbReference type="CDD" id="cd03791">
    <property type="entry name" value="GT5_Glycogen_synthase_DULL1-like"/>
    <property type="match status" value="1"/>
</dbReference>
<dbReference type="Pfam" id="PF00534">
    <property type="entry name" value="Glycos_transf_1"/>
    <property type="match status" value="1"/>
</dbReference>
<evidence type="ECO:0000256" key="1">
    <source>
        <dbReference type="ARBA" id="ARBA00001478"/>
    </source>
</evidence>
<dbReference type="Gene3D" id="3.40.50.2000">
    <property type="entry name" value="Glycogen Phosphorylase B"/>
    <property type="match status" value="2"/>
</dbReference>
<evidence type="ECO:0000256" key="5">
    <source>
        <dbReference type="ARBA" id="ARBA00022676"/>
    </source>
</evidence>
<evidence type="ECO:0000259" key="9">
    <source>
        <dbReference type="Pfam" id="PF00534"/>
    </source>
</evidence>
<keyword evidence="5 8" id="KW-0328">Glycosyltransferase</keyword>
<dbReference type="InterPro" id="IPR011835">
    <property type="entry name" value="GS/SS"/>
</dbReference>
<dbReference type="UniPathway" id="UPA00164"/>
<evidence type="ECO:0000313" key="11">
    <source>
        <dbReference type="EMBL" id="DAB37449.1"/>
    </source>
</evidence>
<gene>
    <name evidence="8" type="primary">glgA</name>
    <name evidence="11" type="ORF">CFH83_11040</name>
</gene>
<dbReference type="EMBL" id="DLUI01000160">
    <property type="protein sequence ID" value="DAB37449.1"/>
    <property type="molecule type" value="Genomic_DNA"/>
</dbReference>
<name>A0A2D3WK18_9BACT</name>
<dbReference type="Pfam" id="PF08323">
    <property type="entry name" value="Glyco_transf_5"/>
    <property type="match status" value="1"/>
</dbReference>
<feature type="binding site" evidence="8">
    <location>
        <position position="18"/>
    </location>
    <ligand>
        <name>ADP-alpha-D-glucose</name>
        <dbReference type="ChEBI" id="CHEBI:57498"/>
    </ligand>
</feature>
<evidence type="ECO:0000256" key="2">
    <source>
        <dbReference type="ARBA" id="ARBA00002764"/>
    </source>
</evidence>
<organism evidence="11 12">
    <name type="scientific">Sulfuricurvum kujiense</name>
    <dbReference type="NCBI Taxonomy" id="148813"/>
    <lineage>
        <taxon>Bacteria</taxon>
        <taxon>Pseudomonadati</taxon>
        <taxon>Campylobacterota</taxon>
        <taxon>Epsilonproteobacteria</taxon>
        <taxon>Campylobacterales</taxon>
        <taxon>Sulfurimonadaceae</taxon>
        <taxon>Sulfuricurvum</taxon>
    </lineage>
</organism>
<dbReference type="GO" id="GO:0005978">
    <property type="term" value="P:glycogen biosynthetic process"/>
    <property type="evidence" value="ECO:0007669"/>
    <property type="project" value="UniProtKB-UniRule"/>
</dbReference>
<feature type="domain" description="Starch synthase catalytic" evidence="10">
    <location>
        <begin position="6"/>
        <end position="234"/>
    </location>
</feature>
<dbReference type="GO" id="GO:0004373">
    <property type="term" value="F:alpha-1,4-glucan glucosyltransferase (UDP-glucose donor) activity"/>
    <property type="evidence" value="ECO:0007669"/>
    <property type="project" value="InterPro"/>
</dbReference>
<dbReference type="EC" id="2.4.1.21" evidence="8"/>
<comment type="caution">
    <text evidence="11">The sequence shown here is derived from an EMBL/GenBank/DDBJ whole genome shotgun (WGS) entry which is preliminary data.</text>
</comment>